<evidence type="ECO:0000256" key="1">
    <source>
        <dbReference type="SAM" id="MobiDB-lite"/>
    </source>
</evidence>
<proteinExistence type="predicted"/>
<feature type="region of interest" description="Disordered" evidence="1">
    <location>
        <begin position="1"/>
        <end position="42"/>
    </location>
</feature>
<accession>A0A9P3BM82</accession>
<dbReference type="OrthoDB" id="4487168at2759"/>
<keyword evidence="3" id="KW-1185">Reference proteome</keyword>
<sequence>MWKRGRPETDYERWQREQDQSYQPGEQPEYGPSYRESYNHRLPDEYRKDNYVLDGGGEFRHGQQYVEDRPTSHGHFVSSQAPGKPIASEDSIISTARKALHLGNETFMGMKSIKRGRRHRTLPRSDRPCLEDKR</sequence>
<feature type="compositionally biased region" description="Basic and acidic residues" evidence="1">
    <location>
        <begin position="1"/>
        <end position="19"/>
    </location>
</feature>
<evidence type="ECO:0000313" key="2">
    <source>
        <dbReference type="EMBL" id="GIJ90291.1"/>
    </source>
</evidence>
<comment type="caution">
    <text evidence="2">The sequence shown here is derived from an EMBL/GenBank/DDBJ whole genome shotgun (WGS) entry which is preliminary data.</text>
</comment>
<dbReference type="GeneID" id="67007855"/>
<dbReference type="Proteomes" id="UP001043456">
    <property type="component" value="Unassembled WGS sequence"/>
</dbReference>
<gene>
    <name evidence="2" type="ORF">Asppvi_009245</name>
</gene>
<evidence type="ECO:0000313" key="3">
    <source>
        <dbReference type="Proteomes" id="UP001043456"/>
    </source>
</evidence>
<protein>
    <submittedName>
        <fullName evidence="2">Uncharacterized protein</fullName>
    </submittedName>
</protein>
<dbReference type="AlphaFoldDB" id="A0A9P3BM82"/>
<dbReference type="RefSeq" id="XP_043161037.1">
    <property type="nucleotide sequence ID" value="XM_043305102.1"/>
</dbReference>
<reference evidence="2 3" key="1">
    <citation type="submission" date="2018-10" db="EMBL/GenBank/DDBJ databases">
        <title>Pan-genome distribution and transcriptional activeness of fungal secondary metabolism genes in Aspergillus section Fumigati.</title>
        <authorList>
            <person name="Takahashi H."/>
            <person name="Umemura M."/>
            <person name="Ninomiya A."/>
            <person name="Kusuya Y."/>
            <person name="Urayama S."/>
            <person name="Shimizu M."/>
            <person name="Watanabe A."/>
            <person name="Kamei K."/>
            <person name="Yaguchi T."/>
            <person name="Hagiwara D."/>
        </authorList>
    </citation>
    <scope>NUCLEOTIDE SEQUENCE [LARGE SCALE GENOMIC DNA]</scope>
    <source>
        <strain evidence="2 3">IFM 55266</strain>
    </source>
</reference>
<name>A0A9P3BM82_9EURO</name>
<feature type="compositionally biased region" description="Basic residues" evidence="1">
    <location>
        <begin position="112"/>
        <end position="122"/>
    </location>
</feature>
<organism evidence="2 3">
    <name type="scientific">Aspergillus pseudoviridinutans</name>
    <dbReference type="NCBI Taxonomy" id="1517512"/>
    <lineage>
        <taxon>Eukaryota</taxon>
        <taxon>Fungi</taxon>
        <taxon>Dikarya</taxon>
        <taxon>Ascomycota</taxon>
        <taxon>Pezizomycotina</taxon>
        <taxon>Eurotiomycetes</taxon>
        <taxon>Eurotiomycetidae</taxon>
        <taxon>Eurotiales</taxon>
        <taxon>Aspergillaceae</taxon>
        <taxon>Aspergillus</taxon>
        <taxon>Aspergillus subgen. Fumigati</taxon>
    </lineage>
</organism>
<dbReference type="EMBL" id="BHVY01000006">
    <property type="protein sequence ID" value="GIJ90291.1"/>
    <property type="molecule type" value="Genomic_DNA"/>
</dbReference>
<feature type="region of interest" description="Disordered" evidence="1">
    <location>
        <begin position="108"/>
        <end position="134"/>
    </location>
</feature>
<feature type="compositionally biased region" description="Basic and acidic residues" evidence="1">
    <location>
        <begin position="123"/>
        <end position="134"/>
    </location>
</feature>